<dbReference type="OrthoDB" id="9761531at2"/>
<dbReference type="AlphaFoldDB" id="E8U5I7"/>
<dbReference type="CDD" id="cd07731">
    <property type="entry name" value="ComA-like_MBL-fold"/>
    <property type="match status" value="1"/>
</dbReference>
<dbReference type="HOGENOM" id="CLU_010363_0_3_0"/>
<organism evidence="4 5">
    <name type="scientific">Deinococcus maricopensis (strain DSM 21211 / LMG 22137 / NRRL B-23946 / LB-34)</name>
    <dbReference type="NCBI Taxonomy" id="709986"/>
    <lineage>
        <taxon>Bacteria</taxon>
        <taxon>Thermotogati</taxon>
        <taxon>Deinococcota</taxon>
        <taxon>Deinococci</taxon>
        <taxon>Deinococcales</taxon>
        <taxon>Deinococcaceae</taxon>
        <taxon>Deinococcus</taxon>
    </lineage>
</organism>
<dbReference type="PANTHER" id="PTHR30619">
    <property type="entry name" value="DNA INTERNALIZATION/COMPETENCE PROTEIN COMEC/REC2"/>
    <property type="match status" value="1"/>
</dbReference>
<feature type="signal peptide" evidence="2">
    <location>
        <begin position="1"/>
        <end position="16"/>
    </location>
</feature>
<dbReference type="InterPro" id="IPR001279">
    <property type="entry name" value="Metallo-B-lactamas"/>
</dbReference>
<dbReference type="RefSeq" id="WP_013555831.1">
    <property type="nucleotide sequence ID" value="NC_014958.1"/>
</dbReference>
<keyword evidence="5" id="KW-1185">Reference proteome</keyword>
<keyword evidence="2" id="KW-0732">Signal</keyword>
<dbReference type="InterPro" id="IPR035681">
    <property type="entry name" value="ComA-like_MBL"/>
</dbReference>
<dbReference type="Pfam" id="PF00753">
    <property type="entry name" value="Lactamase_B"/>
    <property type="match status" value="1"/>
</dbReference>
<feature type="region of interest" description="Disordered" evidence="1">
    <location>
        <begin position="21"/>
        <end position="43"/>
    </location>
</feature>
<dbReference type="SUPFAM" id="SSF56281">
    <property type="entry name" value="Metallo-hydrolase/oxidoreductase"/>
    <property type="match status" value="1"/>
</dbReference>
<feature type="chain" id="PRO_5003231654" evidence="2">
    <location>
        <begin position="17"/>
        <end position="296"/>
    </location>
</feature>
<reference evidence="4 5" key="1">
    <citation type="journal article" date="2011" name="Stand. Genomic Sci.">
        <title>Complete genome sequence of Deinococcus maricopensis type strain (LB-34).</title>
        <authorList>
            <person name="Pukall R."/>
            <person name="Zeytun A."/>
            <person name="Lucas S."/>
            <person name="Lapidus A."/>
            <person name="Hammon N."/>
            <person name="Deshpande S."/>
            <person name="Nolan M."/>
            <person name="Cheng J.F."/>
            <person name="Pitluck S."/>
            <person name="Liolios K."/>
            <person name="Pagani I."/>
            <person name="Mikhailova N."/>
            <person name="Ivanova N."/>
            <person name="Mavromatis K."/>
            <person name="Pati A."/>
            <person name="Tapia R."/>
            <person name="Han C."/>
            <person name="Goodwin L."/>
            <person name="Chen A."/>
            <person name="Palaniappan K."/>
            <person name="Land M."/>
            <person name="Hauser L."/>
            <person name="Chang Y.J."/>
            <person name="Jeffries C.D."/>
            <person name="Brambilla E.M."/>
            <person name="Rohde M."/>
            <person name="Goker M."/>
            <person name="Detter J.C."/>
            <person name="Woyke T."/>
            <person name="Bristow J."/>
            <person name="Eisen J.A."/>
            <person name="Markowitz V."/>
            <person name="Hugenholtz P."/>
            <person name="Kyrpides N.C."/>
            <person name="Klenk H.P."/>
        </authorList>
    </citation>
    <scope>NUCLEOTIDE SEQUENCE [LARGE SCALE GENOMIC DNA]</scope>
    <source>
        <strain evidence="5">DSM 21211 / LMG 22137 / NRRL B-23946 / LB-34</strain>
    </source>
</reference>
<name>E8U5I7_DEIML</name>
<dbReference type="InterPro" id="IPR052159">
    <property type="entry name" value="Competence_DNA_uptake"/>
</dbReference>
<evidence type="ECO:0000256" key="2">
    <source>
        <dbReference type="SAM" id="SignalP"/>
    </source>
</evidence>
<dbReference type="PROSITE" id="PS51257">
    <property type="entry name" value="PROKAR_LIPOPROTEIN"/>
    <property type="match status" value="1"/>
</dbReference>
<evidence type="ECO:0000259" key="3">
    <source>
        <dbReference type="SMART" id="SM00849"/>
    </source>
</evidence>
<reference evidence="5" key="2">
    <citation type="submission" date="2011-01" db="EMBL/GenBank/DDBJ databases">
        <title>The complete genome of Deinococcus maricopensis DSM 21211.</title>
        <authorList>
            <consortium name="US DOE Joint Genome Institute (JGI-PGF)"/>
            <person name="Lucas S."/>
            <person name="Copeland A."/>
            <person name="Lapidus A."/>
            <person name="Goodwin L."/>
            <person name="Pitluck S."/>
            <person name="Kyrpides N."/>
            <person name="Mavromatis K."/>
            <person name="Pagani I."/>
            <person name="Ivanova N."/>
            <person name="Ovchinnikova G."/>
            <person name="Zeytun A."/>
            <person name="Detter J.C."/>
            <person name="Han C."/>
            <person name="Land M."/>
            <person name="Hauser L."/>
            <person name="Markowitz V."/>
            <person name="Cheng J.-F."/>
            <person name="Hugenholtz P."/>
            <person name="Woyke T."/>
            <person name="Wu D."/>
            <person name="Pukall R."/>
            <person name="Gehrich-Schroeter G."/>
            <person name="Brambilla E."/>
            <person name="Klenk H.-P."/>
            <person name="Eisen J.A."/>
        </authorList>
    </citation>
    <scope>NUCLEOTIDE SEQUENCE [LARGE SCALE GENOMIC DNA]</scope>
    <source>
        <strain evidence="5">DSM 21211 / LMG 22137 / NRRL B-23946 / LB-34</strain>
    </source>
</reference>
<sequence precursor="true">MVRFSLLLAVTLVALSACTPKKGDQADAGASSAGTRTKPDRPSGTLTLRFLDVGQGDAVLVTTSDGKTMLYDGGRSTTRMRAHLQAFGVHQVDLMVASHADFDHIAGLEAVAKDAKVRYFVNSGLAGTTDTWRRLVDALQAQKTTFVKASARTFTLGDATVQILPPPAGMPDDQNLNSVGVLVKFGAFRALMTGDSETAETKAWLAAGALDGLGPVNVYKSIHHGAANGDNAAWLAAVQPQNVVIGVGKNNYGHPTRTALNLYKSVGAKVYRTDRNGTVTVTVQADGSFELQPERP</sequence>
<evidence type="ECO:0000313" key="5">
    <source>
        <dbReference type="Proteomes" id="UP000008635"/>
    </source>
</evidence>
<dbReference type="EMBL" id="CP002454">
    <property type="protein sequence ID" value="ADV66326.1"/>
    <property type="molecule type" value="Genomic_DNA"/>
</dbReference>
<dbReference type="STRING" id="709986.Deima_0669"/>
<evidence type="ECO:0000313" key="4">
    <source>
        <dbReference type="EMBL" id="ADV66326.1"/>
    </source>
</evidence>
<protein>
    <submittedName>
        <fullName evidence="4">Beta-lactamase domain protein</fullName>
    </submittedName>
</protein>
<dbReference type="Gene3D" id="3.60.15.10">
    <property type="entry name" value="Ribonuclease Z/Hydroxyacylglutathione hydrolase-like"/>
    <property type="match status" value="1"/>
</dbReference>
<dbReference type="InterPro" id="IPR036866">
    <property type="entry name" value="RibonucZ/Hydroxyglut_hydro"/>
</dbReference>
<proteinExistence type="predicted"/>
<gene>
    <name evidence="4" type="ordered locus">Deima_0669</name>
</gene>
<dbReference type="PANTHER" id="PTHR30619:SF1">
    <property type="entry name" value="RECOMBINATION PROTEIN 2"/>
    <property type="match status" value="1"/>
</dbReference>
<accession>E8U5I7</accession>
<feature type="domain" description="Metallo-beta-lactamase" evidence="3">
    <location>
        <begin position="55"/>
        <end position="249"/>
    </location>
</feature>
<dbReference type="SMART" id="SM00849">
    <property type="entry name" value="Lactamase_B"/>
    <property type="match status" value="1"/>
</dbReference>
<dbReference type="Proteomes" id="UP000008635">
    <property type="component" value="Chromosome"/>
</dbReference>
<dbReference type="eggNOG" id="COG2333">
    <property type="taxonomic scope" value="Bacteria"/>
</dbReference>
<evidence type="ECO:0000256" key="1">
    <source>
        <dbReference type="SAM" id="MobiDB-lite"/>
    </source>
</evidence>
<dbReference type="KEGG" id="dmr:Deima_0669"/>